<evidence type="ECO:0000256" key="2">
    <source>
        <dbReference type="SAM" id="Phobius"/>
    </source>
</evidence>
<keyword evidence="2" id="KW-1133">Transmembrane helix</keyword>
<feature type="transmembrane region" description="Helical" evidence="2">
    <location>
        <begin position="6"/>
        <end position="23"/>
    </location>
</feature>
<dbReference type="InterPro" id="IPR031981">
    <property type="entry name" value="MIEAP_C"/>
</dbReference>
<dbReference type="GeneID" id="111111582"/>
<accession>A0A8B8BLZ8</accession>
<feature type="transmembrane region" description="Helical" evidence="2">
    <location>
        <begin position="43"/>
        <end position="61"/>
    </location>
</feature>
<reference evidence="5" key="1">
    <citation type="submission" date="2025-08" db="UniProtKB">
        <authorList>
            <consortium name="RefSeq"/>
        </authorList>
    </citation>
    <scope>IDENTIFICATION</scope>
    <source>
        <tissue evidence="5">Whole sample</tissue>
    </source>
</reference>
<keyword evidence="2" id="KW-0812">Transmembrane</keyword>
<keyword evidence="4" id="KW-1185">Reference proteome</keyword>
<organism evidence="4 5">
    <name type="scientific">Crassostrea virginica</name>
    <name type="common">Eastern oyster</name>
    <dbReference type="NCBI Taxonomy" id="6565"/>
    <lineage>
        <taxon>Eukaryota</taxon>
        <taxon>Metazoa</taxon>
        <taxon>Spiralia</taxon>
        <taxon>Lophotrochozoa</taxon>
        <taxon>Mollusca</taxon>
        <taxon>Bivalvia</taxon>
        <taxon>Autobranchia</taxon>
        <taxon>Pteriomorphia</taxon>
        <taxon>Ostreida</taxon>
        <taxon>Ostreoidea</taxon>
        <taxon>Ostreidae</taxon>
        <taxon>Crassostrea</taxon>
    </lineage>
</organism>
<evidence type="ECO:0000313" key="5">
    <source>
        <dbReference type="RefSeq" id="XP_022304350.1"/>
    </source>
</evidence>
<dbReference type="OrthoDB" id="6148910at2759"/>
<feature type="compositionally biased region" description="Basic and acidic residues" evidence="1">
    <location>
        <begin position="101"/>
        <end position="112"/>
    </location>
</feature>
<dbReference type="AlphaFoldDB" id="A0A8B8BLZ8"/>
<name>A0A8B8BLZ8_CRAVI</name>
<dbReference type="Pfam" id="PF16026">
    <property type="entry name" value="MIEAP"/>
    <property type="match status" value="1"/>
</dbReference>
<feature type="region of interest" description="Disordered" evidence="1">
    <location>
        <begin position="88"/>
        <end position="112"/>
    </location>
</feature>
<protein>
    <submittedName>
        <fullName evidence="5">Uncharacterized protein LOC111111582 isoform X4</fullName>
    </submittedName>
</protein>
<proteinExistence type="predicted"/>
<dbReference type="PROSITE" id="PS51257">
    <property type="entry name" value="PROKAR_LIPOPROTEIN"/>
    <property type="match status" value="1"/>
</dbReference>
<gene>
    <name evidence="5" type="primary">LOC111111582</name>
</gene>
<evidence type="ECO:0000259" key="3">
    <source>
        <dbReference type="Pfam" id="PF16026"/>
    </source>
</evidence>
<sequence>MSTTRLLDFVAALGFVLIGCIVYTHINTKDCLEFKSISLLERAVIWIANAVIFGIVLLVSYKTLSDVWNQHRYQEENNELKTKIERLQEQIKGNDEPTPTKNEEESEERKEFRKDLNNALRNLRPAGVPDIEIPRPHKLKEEFADLHEKEWTSALKSLQKTTKSEDMSIRMLLQTLRDIYSSCCNYSNDEKEEAMQSLLMRITGDNVAKKKLNEQQMMAEVCKQQNRSTARAIEEIRESVFDKNPELVIDHLWKKYVERSVKICRLMSIQSKPMLLDFGPEQNADLNPSIFTTYKATGSKVNFVVWPAMFMQENRELLSKGIVEPIERNIH</sequence>
<dbReference type="Proteomes" id="UP000694844">
    <property type="component" value="Chromosome 9"/>
</dbReference>
<evidence type="ECO:0000313" key="4">
    <source>
        <dbReference type="Proteomes" id="UP000694844"/>
    </source>
</evidence>
<feature type="domain" description="Mitochondria-eating protein C-terminal" evidence="3">
    <location>
        <begin position="135"/>
        <end position="323"/>
    </location>
</feature>
<keyword evidence="2" id="KW-0472">Membrane</keyword>
<evidence type="ECO:0000256" key="1">
    <source>
        <dbReference type="SAM" id="MobiDB-lite"/>
    </source>
</evidence>
<dbReference type="RefSeq" id="XP_022304350.1">
    <property type="nucleotide sequence ID" value="XM_022448642.1"/>
</dbReference>